<comment type="subcellular location">
    <subcellularLocation>
        <location evidence="1">Cytoplasm</location>
    </subcellularLocation>
</comment>
<name>A0ABU3TI64_9BACT</name>
<dbReference type="Pfam" id="PF00106">
    <property type="entry name" value="adh_short"/>
    <property type="match status" value="1"/>
</dbReference>
<organism evidence="6 7">
    <name type="scientific">Hymenobacter endophyticus</name>
    <dbReference type="NCBI Taxonomy" id="3076335"/>
    <lineage>
        <taxon>Bacteria</taxon>
        <taxon>Pseudomonadati</taxon>
        <taxon>Bacteroidota</taxon>
        <taxon>Cytophagia</taxon>
        <taxon>Cytophagales</taxon>
        <taxon>Hymenobacteraceae</taxon>
        <taxon>Hymenobacter</taxon>
    </lineage>
</organism>
<protein>
    <submittedName>
        <fullName evidence="6">SDR family NAD(P)-dependent oxidoreductase</fullName>
    </submittedName>
</protein>
<dbReference type="SUPFAM" id="SSF51735">
    <property type="entry name" value="NAD(P)-binding Rossmann-fold domains"/>
    <property type="match status" value="1"/>
</dbReference>
<dbReference type="EMBL" id="JAWDJT010000007">
    <property type="protein sequence ID" value="MDU0371065.1"/>
    <property type="molecule type" value="Genomic_DNA"/>
</dbReference>
<evidence type="ECO:0000256" key="1">
    <source>
        <dbReference type="ARBA" id="ARBA00004496"/>
    </source>
</evidence>
<dbReference type="PANTHER" id="PTHR44085:SF2">
    <property type="entry name" value="SEPIAPTERIN REDUCTASE"/>
    <property type="match status" value="1"/>
</dbReference>
<evidence type="ECO:0000313" key="6">
    <source>
        <dbReference type="EMBL" id="MDU0371065.1"/>
    </source>
</evidence>
<keyword evidence="7" id="KW-1185">Reference proteome</keyword>
<dbReference type="Gene3D" id="3.40.50.720">
    <property type="entry name" value="NAD(P)-binding Rossmann-like Domain"/>
    <property type="match status" value="1"/>
</dbReference>
<dbReference type="InterPro" id="IPR036291">
    <property type="entry name" value="NAD(P)-bd_dom_sf"/>
</dbReference>
<evidence type="ECO:0000256" key="2">
    <source>
        <dbReference type="ARBA" id="ARBA00022490"/>
    </source>
</evidence>
<dbReference type="PRINTS" id="PR00080">
    <property type="entry name" value="SDRFAMILY"/>
</dbReference>
<dbReference type="PROSITE" id="PS00061">
    <property type="entry name" value="ADH_SHORT"/>
    <property type="match status" value="1"/>
</dbReference>
<keyword evidence="4" id="KW-0560">Oxidoreductase</keyword>
<accession>A0ABU3TI64</accession>
<reference evidence="6 7" key="1">
    <citation type="submission" date="2023-10" db="EMBL/GenBank/DDBJ databases">
        <title>Hymenobacter endophyticus sp. nov., an isolate from the leaf tissues of wheat.</title>
        <authorList>
            <person name="Dai Y."/>
        </authorList>
    </citation>
    <scope>NUCLEOTIDE SEQUENCE [LARGE SCALE GENOMIC DNA]</scope>
    <source>
        <strain evidence="6 7">ZK17L-C2</strain>
    </source>
</reference>
<dbReference type="InterPro" id="IPR020904">
    <property type="entry name" value="Sc_DH/Rdtase_CS"/>
</dbReference>
<dbReference type="PRINTS" id="PR00081">
    <property type="entry name" value="GDHRDH"/>
</dbReference>
<sequence>MAEYPVPTHHTMHYYIITGASRGLGKALAETLLQQPDTFVLGVSRHATIAHPRYQHQPLDLSDMLAVQNNLHKVFPPFSEASSITLINNAGVVGEIGYMGEQQNEHFEFVFDVNLIAPAMLMNTFLRTYSGLPVTRTILNISSGAAQRPVDGWAAYSASKAALDALSRTAQKEQDIRGTGVRIRSLAPGVLDTAMQEHIRSADVQHFSEADKFLGLHRGGQLVKPAEVASRIVAWLQSDKMTSEVVTRIDTI</sequence>
<dbReference type="PANTHER" id="PTHR44085">
    <property type="entry name" value="SEPIAPTERIN REDUCTASE"/>
    <property type="match status" value="1"/>
</dbReference>
<evidence type="ECO:0000256" key="4">
    <source>
        <dbReference type="ARBA" id="ARBA00023002"/>
    </source>
</evidence>
<dbReference type="InterPro" id="IPR002347">
    <property type="entry name" value="SDR_fam"/>
</dbReference>
<keyword evidence="2" id="KW-0963">Cytoplasm</keyword>
<comment type="similarity">
    <text evidence="5">Belongs to the short-chain dehydrogenases/reductases (SDR) family.</text>
</comment>
<proteinExistence type="inferred from homology"/>
<gene>
    <name evidence="6" type="ORF">ROI90_11715</name>
</gene>
<evidence type="ECO:0000256" key="5">
    <source>
        <dbReference type="RuleBase" id="RU000363"/>
    </source>
</evidence>
<keyword evidence="3" id="KW-0521">NADP</keyword>
<dbReference type="Proteomes" id="UP001250698">
    <property type="component" value="Unassembled WGS sequence"/>
</dbReference>
<comment type="caution">
    <text evidence="6">The sequence shown here is derived from an EMBL/GenBank/DDBJ whole genome shotgun (WGS) entry which is preliminary data.</text>
</comment>
<dbReference type="InterPro" id="IPR051721">
    <property type="entry name" value="Biopterin_syn/organic_redct"/>
</dbReference>
<dbReference type="RefSeq" id="WP_315998535.1">
    <property type="nucleotide sequence ID" value="NZ_JAWDJT010000007.1"/>
</dbReference>
<evidence type="ECO:0000313" key="7">
    <source>
        <dbReference type="Proteomes" id="UP001250698"/>
    </source>
</evidence>
<evidence type="ECO:0000256" key="3">
    <source>
        <dbReference type="ARBA" id="ARBA00022857"/>
    </source>
</evidence>